<organism evidence="4 5">
    <name type="scientific">Oceanibaculum pacificum</name>
    <dbReference type="NCBI Taxonomy" id="580166"/>
    <lineage>
        <taxon>Bacteria</taxon>
        <taxon>Pseudomonadati</taxon>
        <taxon>Pseudomonadota</taxon>
        <taxon>Alphaproteobacteria</taxon>
        <taxon>Rhodospirillales</taxon>
        <taxon>Oceanibaculaceae</taxon>
        <taxon>Oceanibaculum</taxon>
    </lineage>
</organism>
<dbReference type="InterPro" id="IPR020843">
    <property type="entry name" value="ER"/>
</dbReference>
<dbReference type="InterPro" id="IPR045010">
    <property type="entry name" value="MDR_fam"/>
</dbReference>
<dbReference type="CDD" id="cd05288">
    <property type="entry name" value="PGDH"/>
    <property type="match status" value="1"/>
</dbReference>
<dbReference type="InterPro" id="IPR041694">
    <property type="entry name" value="ADH_N_2"/>
</dbReference>
<dbReference type="OrthoDB" id="9805663at2"/>
<accession>A0A154VRB4</accession>
<proteinExistence type="predicted"/>
<keyword evidence="5" id="KW-1185">Reference proteome</keyword>
<dbReference type="AlphaFoldDB" id="A0A154VRB4"/>
<comment type="caution">
    <text evidence="4">The sequence shown here is derived from an EMBL/GenBank/DDBJ whole genome shotgun (WGS) entry which is preliminary data.</text>
</comment>
<sequence>MTEKKNRQITLASRPVGEPTPENFKLVETAIGAPERGQVLVQSLYLSLDPYMRGRMSAAKSYAASTEIGDVMTGGVVGRVVESKHAGFKPGDIVNGTIGWQEYGLLEGSELRKIDPSLAPISTAVGVLGMPGLTAYFGLFEIGKPRPGETVVVSAASGAVGAVVSQLAKIAGARVVGIAGGPDKCAYVKDELGVDAVIDYKAEKDLAAALAKACPDGVDVYFDNVGGPVTDAVATLFNLRARMVVCGLISHYNMPNGYSGPSILRSVLTNRVTIQGMIVFDWHSRWPEGLARLGQFVRDGKLKYKEDIVAGLENAPATFIGMLNGKNFGKTLIKIAE</sequence>
<evidence type="ECO:0000256" key="1">
    <source>
        <dbReference type="ARBA" id="ARBA00023002"/>
    </source>
</evidence>
<dbReference type="Gene3D" id="3.40.50.720">
    <property type="entry name" value="NAD(P)-binding Rossmann-like Domain"/>
    <property type="match status" value="1"/>
</dbReference>
<dbReference type="InterPro" id="IPR036291">
    <property type="entry name" value="NAD(P)-bd_dom_sf"/>
</dbReference>
<reference evidence="4 5" key="1">
    <citation type="submission" date="2015-12" db="EMBL/GenBank/DDBJ databases">
        <title>Genome sequence of Oceanibaculum pacificum MCCC 1A02656.</title>
        <authorList>
            <person name="Lu L."/>
            <person name="Lai Q."/>
            <person name="Shao Z."/>
            <person name="Qian P."/>
        </authorList>
    </citation>
    <scope>NUCLEOTIDE SEQUENCE [LARGE SCALE GENOMIC DNA]</scope>
    <source>
        <strain evidence="4 5">MCCC 1A02656</strain>
    </source>
</reference>
<dbReference type="PANTHER" id="PTHR43205:SF7">
    <property type="entry name" value="PROSTAGLANDIN REDUCTASE 1"/>
    <property type="match status" value="1"/>
</dbReference>
<name>A0A154VRB4_9PROT</name>
<dbReference type="SMART" id="SM00829">
    <property type="entry name" value="PKS_ER"/>
    <property type="match status" value="1"/>
</dbReference>
<dbReference type="Pfam" id="PF00107">
    <property type="entry name" value="ADH_zinc_N"/>
    <property type="match status" value="1"/>
</dbReference>
<dbReference type="PANTHER" id="PTHR43205">
    <property type="entry name" value="PROSTAGLANDIN REDUCTASE"/>
    <property type="match status" value="1"/>
</dbReference>
<dbReference type="InterPro" id="IPR013149">
    <property type="entry name" value="ADH-like_C"/>
</dbReference>
<evidence type="ECO:0000313" key="4">
    <source>
        <dbReference type="EMBL" id="KZD03844.1"/>
    </source>
</evidence>
<dbReference type="GO" id="GO:0016628">
    <property type="term" value="F:oxidoreductase activity, acting on the CH-CH group of donors, NAD or NADP as acceptor"/>
    <property type="evidence" value="ECO:0007669"/>
    <property type="project" value="InterPro"/>
</dbReference>
<evidence type="ECO:0000313" key="5">
    <source>
        <dbReference type="Proteomes" id="UP000076400"/>
    </source>
</evidence>
<dbReference type="FunFam" id="3.40.50.720:FF:000121">
    <property type="entry name" value="Prostaglandin reductase 2"/>
    <property type="match status" value="1"/>
</dbReference>
<dbReference type="Gene3D" id="3.90.180.10">
    <property type="entry name" value="Medium-chain alcohol dehydrogenases, catalytic domain"/>
    <property type="match status" value="1"/>
</dbReference>
<dbReference type="Pfam" id="PF16884">
    <property type="entry name" value="ADH_N_2"/>
    <property type="match status" value="1"/>
</dbReference>
<dbReference type="SUPFAM" id="SSF51735">
    <property type="entry name" value="NAD(P)-binding Rossmann-fold domains"/>
    <property type="match status" value="1"/>
</dbReference>
<evidence type="ECO:0000256" key="2">
    <source>
        <dbReference type="SAM" id="MobiDB-lite"/>
    </source>
</evidence>
<dbReference type="RefSeq" id="WP_067558790.1">
    <property type="nucleotide sequence ID" value="NZ_LPXN01000140.1"/>
</dbReference>
<protein>
    <submittedName>
        <fullName evidence="4">NADP-dependent oxidoreductase</fullName>
    </submittedName>
</protein>
<dbReference type="Proteomes" id="UP000076400">
    <property type="component" value="Unassembled WGS sequence"/>
</dbReference>
<feature type="region of interest" description="Disordered" evidence="2">
    <location>
        <begin position="1"/>
        <end position="20"/>
    </location>
</feature>
<keyword evidence="1" id="KW-0560">Oxidoreductase</keyword>
<evidence type="ECO:0000259" key="3">
    <source>
        <dbReference type="SMART" id="SM00829"/>
    </source>
</evidence>
<dbReference type="InterPro" id="IPR011032">
    <property type="entry name" value="GroES-like_sf"/>
</dbReference>
<dbReference type="STRING" id="580166.AUP43_12540"/>
<gene>
    <name evidence="4" type="ORF">AUP43_12540</name>
</gene>
<dbReference type="EMBL" id="LPXN01000140">
    <property type="protein sequence ID" value="KZD03844.1"/>
    <property type="molecule type" value="Genomic_DNA"/>
</dbReference>
<dbReference type="SUPFAM" id="SSF50129">
    <property type="entry name" value="GroES-like"/>
    <property type="match status" value="2"/>
</dbReference>
<feature type="domain" description="Enoyl reductase (ER)" evidence="3">
    <location>
        <begin position="19"/>
        <end position="333"/>
    </location>
</feature>